<dbReference type="Pfam" id="PF01978">
    <property type="entry name" value="TrmB"/>
    <property type="match status" value="1"/>
</dbReference>
<dbReference type="CDD" id="cd00090">
    <property type="entry name" value="HTH_ARSR"/>
    <property type="match status" value="1"/>
</dbReference>
<dbReference type="InterPro" id="IPR036390">
    <property type="entry name" value="WH_DNA-bd_sf"/>
</dbReference>
<feature type="domain" description="Transcription regulator TrmB N-terminal" evidence="1">
    <location>
        <begin position="11"/>
        <end position="65"/>
    </location>
</feature>
<gene>
    <name evidence="2" type="ORF">D6810_02460</name>
</gene>
<evidence type="ECO:0000313" key="2">
    <source>
        <dbReference type="EMBL" id="RMD76950.1"/>
    </source>
</evidence>
<protein>
    <submittedName>
        <fullName evidence="2">TrmB family transcriptional regulator</fullName>
    </submittedName>
</protein>
<dbReference type="Proteomes" id="UP000269410">
    <property type="component" value="Unassembled WGS sequence"/>
</dbReference>
<accession>A0A3M0YXV6</accession>
<dbReference type="AlphaFoldDB" id="A0A3M0YXV6"/>
<dbReference type="PANTHER" id="PTHR34293:SF1">
    <property type="entry name" value="HTH-TYPE TRANSCRIPTIONAL REGULATOR TRMBL2"/>
    <property type="match status" value="1"/>
</dbReference>
<evidence type="ECO:0000259" key="1">
    <source>
        <dbReference type="Pfam" id="PF01978"/>
    </source>
</evidence>
<dbReference type="InterPro" id="IPR002831">
    <property type="entry name" value="Tscrpt_reg_TrmB_N"/>
</dbReference>
<name>A0A3M0YXV6_9BACT</name>
<comment type="caution">
    <text evidence="2">The sequence shown here is derived from an EMBL/GenBank/DDBJ whole genome shotgun (WGS) entry which is preliminary data.</text>
</comment>
<evidence type="ECO:0000313" key="3">
    <source>
        <dbReference type="Proteomes" id="UP000269410"/>
    </source>
</evidence>
<dbReference type="SUPFAM" id="SSF46785">
    <property type="entry name" value="Winged helix' DNA-binding domain"/>
    <property type="match status" value="1"/>
</dbReference>
<reference evidence="2 3" key="1">
    <citation type="submission" date="2018-10" db="EMBL/GenBank/DDBJ databases">
        <title>Thermophilic Lithotrophy and Phototrophy in an Intertidal, Iron-rich, Geothermal Spring.</title>
        <authorList>
            <person name="Ward L.M."/>
            <person name="Idei A."/>
            <person name="Nakagawa M."/>
            <person name="Ueno Y."/>
            <person name="Fischer W."/>
            <person name="Mcglynn S.E."/>
        </authorList>
    </citation>
    <scope>NUCLEOTIDE SEQUENCE [LARGE SCALE GENOMIC DNA]</scope>
    <source>
        <strain evidence="2">J137</strain>
    </source>
</reference>
<proteinExistence type="predicted"/>
<dbReference type="EMBL" id="RFKV01000080">
    <property type="protein sequence ID" value="RMD76950.1"/>
    <property type="molecule type" value="Genomic_DNA"/>
</dbReference>
<organism evidence="2 3">
    <name type="scientific">Candidatus Dojkabacteria bacterium</name>
    <dbReference type="NCBI Taxonomy" id="2099670"/>
    <lineage>
        <taxon>Bacteria</taxon>
        <taxon>Candidatus Dojkabacteria</taxon>
    </lineage>
</organism>
<dbReference type="PANTHER" id="PTHR34293">
    <property type="entry name" value="HTH-TYPE TRANSCRIPTIONAL REGULATOR TRMBL2"/>
    <property type="match status" value="1"/>
</dbReference>
<dbReference type="InterPro" id="IPR036388">
    <property type="entry name" value="WH-like_DNA-bd_sf"/>
</dbReference>
<dbReference type="InterPro" id="IPR011991">
    <property type="entry name" value="ArsR-like_HTH"/>
</dbReference>
<dbReference type="InterPro" id="IPR051797">
    <property type="entry name" value="TrmB-like"/>
</dbReference>
<sequence length="261" mass="30651">MKSIEGVLKFLAEIGLDFYESKVYLSLIEYGKQTVYELSKSTKISRTNVYRIVERLKSLGLIEEKLVFGRKYLVSAGDEKLELLVREQEAKSNLLKTILPEIKALFRTNSNLRNPDYEIINYKGYEGVREVIFNLLSTKDELRCYVSRDILEVLDEDDSKLWLDEFKKRTFLIKEIVTENYLLGIKASRTNRNNNDGSRIETRSLPRSDLEIHFLTYIFNNQIAYVSWKSEIMFATEVFTERFSSLEKQKFDLIWKNCGLV</sequence>
<dbReference type="Gene3D" id="1.10.10.10">
    <property type="entry name" value="Winged helix-like DNA-binding domain superfamily/Winged helix DNA-binding domain"/>
    <property type="match status" value="1"/>
</dbReference>